<dbReference type="EMBL" id="BAABAS010000026">
    <property type="protein sequence ID" value="GAA4240416.1"/>
    <property type="molecule type" value="Genomic_DNA"/>
</dbReference>
<proteinExistence type="predicted"/>
<dbReference type="Pfam" id="PF11066">
    <property type="entry name" value="DUF2867"/>
    <property type="match status" value="1"/>
</dbReference>
<keyword evidence="2" id="KW-1185">Reference proteome</keyword>
<name>A0ABP8CKP5_9ACTN</name>
<dbReference type="Proteomes" id="UP001501710">
    <property type="component" value="Unassembled WGS sequence"/>
</dbReference>
<dbReference type="RefSeq" id="WP_344904913.1">
    <property type="nucleotide sequence ID" value="NZ_BAABAS010000026.1"/>
</dbReference>
<dbReference type="InterPro" id="IPR021295">
    <property type="entry name" value="DUF2867"/>
</dbReference>
<sequence>MGTMRLKAADHTGQPWRIHEITRDFELKDVWSFCTPAIGPDGFPAALAAIEATYAPTASTLPAPVRLLFTTRRRLGTLFGWDDEAEGLAKRVRSLRARLPKDLAEGRTGSSAEGLPFTPLYELDNECARELANRVVHAVMHLSWAPTTDGGHELRMAVLVKPNGRFGQLYMAAIGPFRYVIVYPMMIRRWEAAMRTAATSRVRDTSAI</sequence>
<gene>
    <name evidence="1" type="ORF">GCM10022254_64950</name>
</gene>
<evidence type="ECO:0000313" key="1">
    <source>
        <dbReference type="EMBL" id="GAA4240416.1"/>
    </source>
</evidence>
<evidence type="ECO:0008006" key="3">
    <source>
        <dbReference type="Google" id="ProtNLM"/>
    </source>
</evidence>
<organism evidence="1 2">
    <name type="scientific">Actinomadura meridiana</name>
    <dbReference type="NCBI Taxonomy" id="559626"/>
    <lineage>
        <taxon>Bacteria</taxon>
        <taxon>Bacillati</taxon>
        <taxon>Actinomycetota</taxon>
        <taxon>Actinomycetes</taxon>
        <taxon>Streptosporangiales</taxon>
        <taxon>Thermomonosporaceae</taxon>
        <taxon>Actinomadura</taxon>
    </lineage>
</organism>
<comment type="caution">
    <text evidence="1">The sequence shown here is derived from an EMBL/GenBank/DDBJ whole genome shotgun (WGS) entry which is preliminary data.</text>
</comment>
<protein>
    <recommendedName>
        <fullName evidence="3">DUF2867 domain-containing protein</fullName>
    </recommendedName>
</protein>
<reference evidence="2" key="1">
    <citation type="journal article" date="2019" name="Int. J. Syst. Evol. Microbiol.">
        <title>The Global Catalogue of Microorganisms (GCM) 10K type strain sequencing project: providing services to taxonomists for standard genome sequencing and annotation.</title>
        <authorList>
            <consortium name="The Broad Institute Genomics Platform"/>
            <consortium name="The Broad Institute Genome Sequencing Center for Infectious Disease"/>
            <person name="Wu L."/>
            <person name="Ma J."/>
        </authorList>
    </citation>
    <scope>NUCLEOTIDE SEQUENCE [LARGE SCALE GENOMIC DNA]</scope>
    <source>
        <strain evidence="2">JCM 17440</strain>
    </source>
</reference>
<accession>A0ABP8CKP5</accession>
<evidence type="ECO:0000313" key="2">
    <source>
        <dbReference type="Proteomes" id="UP001501710"/>
    </source>
</evidence>